<dbReference type="Proteomes" id="UP000282597">
    <property type="component" value="Chromosome"/>
</dbReference>
<sequence>MNDYQIAEYLLAHPEFFEHQAELLASVRLANPHGGRAVSLHERQMDILRAKNKQLELRLAQLMHQGQKNDGLMFKLGILAKRILTEQKPAAAPQLIEQVLCETFGVTAAVRIWDVATPYAQEDFVGMPNHEISVFANQLMTPYCGNEIKLDVRQWLTTDAAPVLASESFALVALRNPQGDEANAFGLLVMGSPDAQRFQEGMATDFLSYMGVLVSAALSRLLASSESQCLP</sequence>
<organism evidence="1 2">
    <name type="scientific">Mycoavidus cysteinexigens</name>
    <dbReference type="NCBI Taxonomy" id="1553431"/>
    <lineage>
        <taxon>Bacteria</taxon>
        <taxon>Pseudomonadati</taxon>
        <taxon>Pseudomonadota</taxon>
        <taxon>Betaproteobacteria</taxon>
        <taxon>Burkholderiales</taxon>
        <taxon>Burkholderiaceae</taxon>
        <taxon>Mycoavidus</taxon>
    </lineage>
</organism>
<gene>
    <name evidence="1" type="ORF">MCB1EB_0076</name>
</gene>
<reference evidence="1 2" key="1">
    <citation type="journal article" date="2018" name="Microbes Environ.">
        <title>Comparative Genomic Insights into Endofungal Lifestyles of Two Bacterial Endosymbionts, Mycoavidus cysteinexigens and Burkholderia rhizoxinica.</title>
        <authorList>
            <person name="Sharmin D."/>
            <person name="Guo Y."/>
            <person name="Nishizawa T."/>
            <person name="Ohshima S."/>
            <person name="Sato Y."/>
            <person name="Takashima Y."/>
            <person name="Narisawa K."/>
            <person name="Ohta H."/>
        </authorList>
    </citation>
    <scope>NUCLEOTIDE SEQUENCE [LARGE SCALE GENOMIC DNA]</scope>
    <source>
        <strain evidence="1 2">B1-EB</strain>
    </source>
</reference>
<evidence type="ECO:0000313" key="2">
    <source>
        <dbReference type="Proteomes" id="UP000282597"/>
    </source>
</evidence>
<dbReference type="KEGG" id="mcys:MCB1EB_0076"/>
<dbReference type="InterPro" id="IPR029016">
    <property type="entry name" value="GAF-like_dom_sf"/>
</dbReference>
<dbReference type="Pfam" id="PF04340">
    <property type="entry name" value="DUF484"/>
    <property type="match status" value="1"/>
</dbReference>
<protein>
    <submittedName>
        <fullName evidence="1">Uncharacterized protein</fullName>
    </submittedName>
</protein>
<dbReference type="RefSeq" id="WP_045363809.1">
    <property type="nucleotide sequence ID" value="NZ_AP018150.1"/>
</dbReference>
<evidence type="ECO:0000313" key="1">
    <source>
        <dbReference type="EMBL" id="BBE08237.1"/>
    </source>
</evidence>
<dbReference type="EMBL" id="AP018150">
    <property type="protein sequence ID" value="BBE08237.1"/>
    <property type="molecule type" value="Genomic_DNA"/>
</dbReference>
<dbReference type="InterPro" id="IPR007435">
    <property type="entry name" value="DUF484"/>
</dbReference>
<keyword evidence="2" id="KW-1185">Reference proteome</keyword>
<accession>A0A2Z6ES54</accession>
<dbReference type="PANTHER" id="PTHR38765:SF1">
    <property type="entry name" value="DUF484 DOMAIN-CONTAINING PROTEIN"/>
    <property type="match status" value="1"/>
</dbReference>
<dbReference type="Gene3D" id="3.30.450.40">
    <property type="match status" value="1"/>
</dbReference>
<proteinExistence type="predicted"/>
<dbReference type="AlphaFoldDB" id="A0A2Z6ES54"/>
<dbReference type="PANTHER" id="PTHR38765">
    <property type="entry name" value="DUF484 DOMAIN-CONTAINING PROTEIN"/>
    <property type="match status" value="1"/>
</dbReference>
<name>A0A2Z6ES54_9BURK</name>